<dbReference type="PROSITE" id="PS50968">
    <property type="entry name" value="BIOTINYL_LIPOYL"/>
    <property type="match status" value="1"/>
</dbReference>
<dbReference type="SUPFAM" id="SSF51230">
    <property type="entry name" value="Single hybrid motif"/>
    <property type="match status" value="1"/>
</dbReference>
<dbReference type="InterPro" id="IPR001249">
    <property type="entry name" value="AcCoA_biotinCC"/>
</dbReference>
<dbReference type="Proteomes" id="UP000051166">
    <property type="component" value="Unassembled WGS sequence"/>
</dbReference>
<dbReference type="InterPro" id="IPR050709">
    <property type="entry name" value="Biotin_Carboxyl_Carrier/Decarb"/>
</dbReference>
<dbReference type="GO" id="GO:0003989">
    <property type="term" value="F:acetyl-CoA carboxylase activity"/>
    <property type="evidence" value="ECO:0007669"/>
    <property type="project" value="InterPro"/>
</dbReference>
<gene>
    <name evidence="11" type="ORF">FD50_GL001495</name>
</gene>
<sequence length="136" mass="14983">MEIETDGFHLRLSKNEITAELLQQFKGTAGQPQGSSNESGSTVSEQEDAQTSQPKTEGTTIKSPMVGSVYLQPKPTEPAYVEVGTHVHKGDVVCIIEAMKMMTEIKSDVDGVIKEVLVNNEELVEFDQPLFRVEED</sequence>
<keyword evidence="4 8" id="KW-0276">Fatty acid metabolism</keyword>
<dbReference type="GO" id="GO:0006633">
    <property type="term" value="P:fatty acid biosynthetic process"/>
    <property type="evidence" value="ECO:0007669"/>
    <property type="project" value="UniProtKB-UniPathway"/>
</dbReference>
<evidence type="ECO:0000256" key="1">
    <source>
        <dbReference type="ARBA" id="ARBA00005194"/>
    </source>
</evidence>
<comment type="function">
    <text evidence="8">This protein is a component of the acetyl coenzyme A carboxylase complex; first, biotin carboxylase catalyzes the carboxylation of the carrier protein and then the transcarboxylase transfers the carboxyl group to form malonyl-CoA.</text>
</comment>
<evidence type="ECO:0000256" key="2">
    <source>
        <dbReference type="ARBA" id="ARBA00017562"/>
    </source>
</evidence>
<dbReference type="PATRIC" id="fig|1423801.4.peg.1533"/>
<evidence type="ECO:0000256" key="6">
    <source>
        <dbReference type="ARBA" id="ARBA00023160"/>
    </source>
</evidence>
<feature type="region of interest" description="Disordered" evidence="9">
    <location>
        <begin position="25"/>
        <end position="66"/>
    </location>
</feature>
<keyword evidence="3 8" id="KW-0444">Lipid biosynthesis</keyword>
<dbReference type="NCBIfam" id="TIGR00531">
    <property type="entry name" value="BCCP"/>
    <property type="match status" value="1"/>
</dbReference>
<comment type="pathway">
    <text evidence="1 8">Lipid metabolism; fatty acid biosynthesis.</text>
</comment>
<proteinExistence type="predicted"/>
<dbReference type="EMBL" id="AZFQ01000052">
    <property type="protein sequence ID" value="KRL97510.1"/>
    <property type="molecule type" value="Genomic_DNA"/>
</dbReference>
<protein>
    <recommendedName>
        <fullName evidence="2 8">Biotin carboxyl carrier protein of acetyl-CoA carboxylase</fullName>
    </recommendedName>
</protein>
<comment type="caution">
    <text evidence="11">The sequence shown here is derived from an EMBL/GenBank/DDBJ whole genome shotgun (WGS) entry which is preliminary data.</text>
</comment>
<keyword evidence="5 8" id="KW-0443">Lipid metabolism</keyword>
<dbReference type="PRINTS" id="PR01071">
    <property type="entry name" value="ACOABIOTINCC"/>
</dbReference>
<dbReference type="InterPro" id="IPR011053">
    <property type="entry name" value="Single_hybrid_motif"/>
</dbReference>
<evidence type="ECO:0000256" key="9">
    <source>
        <dbReference type="SAM" id="MobiDB-lite"/>
    </source>
</evidence>
<evidence type="ECO:0000256" key="4">
    <source>
        <dbReference type="ARBA" id="ARBA00022832"/>
    </source>
</evidence>
<dbReference type="Gene3D" id="2.40.50.100">
    <property type="match status" value="1"/>
</dbReference>
<evidence type="ECO:0000313" key="12">
    <source>
        <dbReference type="Proteomes" id="UP000051166"/>
    </source>
</evidence>
<dbReference type="PROSITE" id="PS00188">
    <property type="entry name" value="BIOTIN"/>
    <property type="match status" value="1"/>
</dbReference>
<evidence type="ECO:0000256" key="3">
    <source>
        <dbReference type="ARBA" id="ARBA00022516"/>
    </source>
</evidence>
<dbReference type="Pfam" id="PF00364">
    <property type="entry name" value="Biotin_lipoyl"/>
    <property type="match status" value="1"/>
</dbReference>
<evidence type="ECO:0000256" key="7">
    <source>
        <dbReference type="ARBA" id="ARBA00023267"/>
    </source>
</evidence>
<evidence type="ECO:0000256" key="5">
    <source>
        <dbReference type="ARBA" id="ARBA00023098"/>
    </source>
</evidence>
<dbReference type="FunFam" id="2.40.50.100:FF:000003">
    <property type="entry name" value="Acetyl-CoA carboxylase biotin carboxyl carrier protein"/>
    <property type="match status" value="1"/>
</dbReference>
<dbReference type="PANTHER" id="PTHR45266">
    <property type="entry name" value="OXALOACETATE DECARBOXYLASE ALPHA CHAIN"/>
    <property type="match status" value="1"/>
</dbReference>
<dbReference type="InterPro" id="IPR000089">
    <property type="entry name" value="Biotin_lipoyl"/>
</dbReference>
<dbReference type="AlphaFoldDB" id="A0A0R1UWL5"/>
<dbReference type="CDD" id="cd06850">
    <property type="entry name" value="biotinyl_domain"/>
    <property type="match status" value="1"/>
</dbReference>
<keyword evidence="7 8" id="KW-0092">Biotin</keyword>
<evidence type="ECO:0000256" key="8">
    <source>
        <dbReference type="RuleBase" id="RU364072"/>
    </source>
</evidence>
<keyword evidence="6 8" id="KW-0275">Fatty acid biosynthesis</keyword>
<organism evidence="11 12">
    <name type="scientific">Liquorilactobacillus satsumensis DSM 16230 = JCM 12392</name>
    <dbReference type="NCBI Taxonomy" id="1423801"/>
    <lineage>
        <taxon>Bacteria</taxon>
        <taxon>Bacillati</taxon>
        <taxon>Bacillota</taxon>
        <taxon>Bacilli</taxon>
        <taxon>Lactobacillales</taxon>
        <taxon>Lactobacillaceae</taxon>
        <taxon>Liquorilactobacillus</taxon>
    </lineage>
</organism>
<dbReference type="STRING" id="1423801.FD50_GL001495"/>
<evidence type="ECO:0000313" key="11">
    <source>
        <dbReference type="EMBL" id="KRL97510.1"/>
    </source>
</evidence>
<evidence type="ECO:0000259" key="10">
    <source>
        <dbReference type="PROSITE" id="PS50968"/>
    </source>
</evidence>
<dbReference type="UniPathway" id="UPA00094"/>
<reference evidence="11 12" key="1">
    <citation type="journal article" date="2015" name="Genome Announc.">
        <title>Expanding the biotechnology potential of lactobacilli through comparative genomics of 213 strains and associated genera.</title>
        <authorList>
            <person name="Sun Z."/>
            <person name="Harris H.M."/>
            <person name="McCann A."/>
            <person name="Guo C."/>
            <person name="Argimon S."/>
            <person name="Zhang W."/>
            <person name="Yang X."/>
            <person name="Jeffery I.B."/>
            <person name="Cooney J.C."/>
            <person name="Kagawa T.F."/>
            <person name="Liu W."/>
            <person name="Song Y."/>
            <person name="Salvetti E."/>
            <person name="Wrobel A."/>
            <person name="Rasinkangas P."/>
            <person name="Parkhill J."/>
            <person name="Rea M.C."/>
            <person name="O'Sullivan O."/>
            <person name="Ritari J."/>
            <person name="Douillard F.P."/>
            <person name="Paul Ross R."/>
            <person name="Yang R."/>
            <person name="Briner A.E."/>
            <person name="Felis G.E."/>
            <person name="de Vos W.M."/>
            <person name="Barrangou R."/>
            <person name="Klaenhammer T.R."/>
            <person name="Caufield P.W."/>
            <person name="Cui Y."/>
            <person name="Zhang H."/>
            <person name="O'Toole P.W."/>
        </authorList>
    </citation>
    <scope>NUCLEOTIDE SEQUENCE [LARGE SCALE GENOMIC DNA]</scope>
    <source>
        <strain evidence="11 12">DSM 16230</strain>
    </source>
</reference>
<name>A0A0R1UWL5_9LACO</name>
<feature type="domain" description="Lipoyl-binding" evidence="10">
    <location>
        <begin position="58"/>
        <end position="134"/>
    </location>
</feature>
<feature type="compositionally biased region" description="Polar residues" evidence="9">
    <location>
        <begin position="30"/>
        <end position="62"/>
    </location>
</feature>
<dbReference type="PANTHER" id="PTHR45266:SF3">
    <property type="entry name" value="OXALOACETATE DECARBOXYLASE ALPHA CHAIN"/>
    <property type="match status" value="1"/>
</dbReference>
<dbReference type="GO" id="GO:0009317">
    <property type="term" value="C:acetyl-CoA carboxylase complex"/>
    <property type="evidence" value="ECO:0007669"/>
    <property type="project" value="InterPro"/>
</dbReference>
<dbReference type="InterPro" id="IPR001882">
    <property type="entry name" value="Biotin_BS"/>
</dbReference>
<accession>A0A0R1UWL5</accession>
<keyword evidence="12" id="KW-1185">Reference proteome</keyword>